<evidence type="ECO:0000259" key="1">
    <source>
        <dbReference type="Pfam" id="PF20253"/>
    </source>
</evidence>
<protein>
    <submittedName>
        <fullName evidence="2">Unnamed protein product</fullName>
    </submittedName>
</protein>
<dbReference type="Pfam" id="PF20253">
    <property type="entry name" value="DUF6604"/>
    <property type="match status" value="1"/>
</dbReference>
<reference evidence="2" key="1">
    <citation type="submission" date="2023-04" db="EMBL/GenBank/DDBJ databases">
        <title>Phytophthora lilii NBRC 32176.</title>
        <authorList>
            <person name="Ichikawa N."/>
            <person name="Sato H."/>
            <person name="Tonouchi N."/>
        </authorList>
    </citation>
    <scope>NUCLEOTIDE SEQUENCE</scope>
    <source>
        <strain evidence="2">NBRC 32176</strain>
    </source>
</reference>
<evidence type="ECO:0000313" key="2">
    <source>
        <dbReference type="EMBL" id="GMF22725.1"/>
    </source>
</evidence>
<dbReference type="OrthoDB" id="100116at2759"/>
<proteinExistence type="predicted"/>
<dbReference type="InterPro" id="IPR046539">
    <property type="entry name" value="DUF6604"/>
</dbReference>
<organism evidence="2 3">
    <name type="scientific">Phytophthora lilii</name>
    <dbReference type="NCBI Taxonomy" id="2077276"/>
    <lineage>
        <taxon>Eukaryota</taxon>
        <taxon>Sar</taxon>
        <taxon>Stramenopiles</taxon>
        <taxon>Oomycota</taxon>
        <taxon>Peronosporomycetes</taxon>
        <taxon>Peronosporales</taxon>
        <taxon>Peronosporaceae</taxon>
        <taxon>Phytophthora</taxon>
    </lineage>
</organism>
<dbReference type="EMBL" id="BSXW01000449">
    <property type="protein sequence ID" value="GMF22725.1"/>
    <property type="molecule type" value="Genomic_DNA"/>
</dbReference>
<sequence length="201" mass="23164">MLEKVEVDQEIDAECQSTKFQNYYEVLQVEDDYFPDNETVTKSKGLTKKAKANMKKILDEAFAEGLRLEVICYFMDLEELVEEVFNIHHQVKKQRRTMMEATVVSTLAFKTAVNLTANLQLRDIIAEAAFVEYNGRFTSRDCNEWFKLTFATNFLTRTNPLIAGSQMISNHLQYITVANGLSRQCAVRSAISTMHSREWIP</sequence>
<feature type="domain" description="DUF6604" evidence="1">
    <location>
        <begin position="9"/>
        <end position="119"/>
    </location>
</feature>
<dbReference type="Proteomes" id="UP001165083">
    <property type="component" value="Unassembled WGS sequence"/>
</dbReference>
<name>A0A9W6WYH7_9STRA</name>
<keyword evidence="3" id="KW-1185">Reference proteome</keyword>
<accession>A0A9W6WYH7</accession>
<evidence type="ECO:0000313" key="3">
    <source>
        <dbReference type="Proteomes" id="UP001165083"/>
    </source>
</evidence>
<comment type="caution">
    <text evidence="2">The sequence shown here is derived from an EMBL/GenBank/DDBJ whole genome shotgun (WGS) entry which is preliminary data.</text>
</comment>
<dbReference type="AlphaFoldDB" id="A0A9W6WYH7"/>
<gene>
    <name evidence="2" type="ORF">Plil01_000910700</name>
</gene>